<reference evidence="1 2" key="1">
    <citation type="journal article" date="2018" name="Nat. Ecol. Evol.">
        <title>Pezizomycetes genomes reveal the molecular basis of ectomycorrhizal truffle lifestyle.</title>
        <authorList>
            <person name="Murat C."/>
            <person name="Payen T."/>
            <person name="Noel B."/>
            <person name="Kuo A."/>
            <person name="Morin E."/>
            <person name="Chen J."/>
            <person name="Kohler A."/>
            <person name="Krizsan K."/>
            <person name="Balestrini R."/>
            <person name="Da Silva C."/>
            <person name="Montanini B."/>
            <person name="Hainaut M."/>
            <person name="Levati E."/>
            <person name="Barry K.W."/>
            <person name="Belfiori B."/>
            <person name="Cichocki N."/>
            <person name="Clum A."/>
            <person name="Dockter R.B."/>
            <person name="Fauchery L."/>
            <person name="Guy J."/>
            <person name="Iotti M."/>
            <person name="Le Tacon F."/>
            <person name="Lindquist E.A."/>
            <person name="Lipzen A."/>
            <person name="Malagnac F."/>
            <person name="Mello A."/>
            <person name="Molinier V."/>
            <person name="Miyauchi S."/>
            <person name="Poulain J."/>
            <person name="Riccioni C."/>
            <person name="Rubini A."/>
            <person name="Sitrit Y."/>
            <person name="Splivallo R."/>
            <person name="Traeger S."/>
            <person name="Wang M."/>
            <person name="Zifcakova L."/>
            <person name="Wipf D."/>
            <person name="Zambonelli A."/>
            <person name="Paolocci F."/>
            <person name="Nowrousian M."/>
            <person name="Ottonello S."/>
            <person name="Baldrian P."/>
            <person name="Spatafora J.W."/>
            <person name="Henrissat B."/>
            <person name="Nagy L.G."/>
            <person name="Aury J.M."/>
            <person name="Wincker P."/>
            <person name="Grigoriev I.V."/>
            <person name="Bonfante P."/>
            <person name="Martin F.M."/>
        </authorList>
    </citation>
    <scope>NUCLEOTIDE SEQUENCE [LARGE SCALE GENOMIC DNA]</scope>
    <source>
        <strain evidence="1 2">RN42</strain>
    </source>
</reference>
<proteinExistence type="predicted"/>
<evidence type="ECO:0000313" key="2">
    <source>
        <dbReference type="Proteomes" id="UP000275078"/>
    </source>
</evidence>
<dbReference type="Proteomes" id="UP000275078">
    <property type="component" value="Unassembled WGS sequence"/>
</dbReference>
<gene>
    <name evidence="1" type="ORF">BJ508DRAFT_378664</name>
</gene>
<accession>A0A3N4HXN3</accession>
<keyword evidence="2" id="KW-1185">Reference proteome</keyword>
<dbReference type="AlphaFoldDB" id="A0A3N4HXN3"/>
<dbReference type="EMBL" id="ML119720">
    <property type="protein sequence ID" value="RPA77856.1"/>
    <property type="molecule type" value="Genomic_DNA"/>
</dbReference>
<name>A0A3N4HXN3_ASCIM</name>
<organism evidence="1 2">
    <name type="scientific">Ascobolus immersus RN42</name>
    <dbReference type="NCBI Taxonomy" id="1160509"/>
    <lineage>
        <taxon>Eukaryota</taxon>
        <taxon>Fungi</taxon>
        <taxon>Dikarya</taxon>
        <taxon>Ascomycota</taxon>
        <taxon>Pezizomycotina</taxon>
        <taxon>Pezizomycetes</taxon>
        <taxon>Pezizales</taxon>
        <taxon>Ascobolaceae</taxon>
        <taxon>Ascobolus</taxon>
    </lineage>
</organism>
<protein>
    <submittedName>
        <fullName evidence="1">Uncharacterized protein</fullName>
    </submittedName>
</protein>
<sequence>MEEEAIGIAIGSIQNETSTTFRYLSPVQWLADYVAIGGKRASSTSLLSIDKQIIQYAVSIHRHYRPLGLICGKKKDMLSSAMGTACSAHTSTKPIPMDNLIYSYLWLGLLARWLKGLDLNPELSRSTSADVAIAADLSLCPGHPHEPRANWFGSPSS</sequence>
<evidence type="ECO:0000313" key="1">
    <source>
        <dbReference type="EMBL" id="RPA77856.1"/>
    </source>
</evidence>